<organism evidence="4 5">
    <name type="scientific">Thermophilibacter immobilis</name>
    <dbReference type="NCBI Taxonomy" id="2779519"/>
    <lineage>
        <taxon>Bacteria</taxon>
        <taxon>Bacillati</taxon>
        <taxon>Actinomycetota</taxon>
        <taxon>Coriobacteriia</taxon>
        <taxon>Coriobacteriales</taxon>
        <taxon>Atopobiaceae</taxon>
        <taxon>Thermophilibacter</taxon>
    </lineage>
</organism>
<dbReference type="Pfam" id="PF13193">
    <property type="entry name" value="AMP-binding_C"/>
    <property type="match status" value="1"/>
</dbReference>
<dbReference type="RefSeq" id="WP_194370581.1">
    <property type="nucleotide sequence ID" value="NZ_CP063767.1"/>
</dbReference>
<feature type="region of interest" description="Disordered" evidence="1">
    <location>
        <begin position="325"/>
        <end position="350"/>
    </location>
</feature>
<dbReference type="PANTHER" id="PTHR45527:SF1">
    <property type="entry name" value="FATTY ACID SYNTHASE"/>
    <property type="match status" value="1"/>
</dbReference>
<dbReference type="KEGG" id="tio:INP52_07685"/>
<feature type="domain" description="AMP-dependent synthetase/ligase" evidence="2">
    <location>
        <begin position="12"/>
        <end position="372"/>
    </location>
</feature>
<dbReference type="GO" id="GO:0031177">
    <property type="term" value="F:phosphopantetheine binding"/>
    <property type="evidence" value="ECO:0007669"/>
    <property type="project" value="TreeGrafter"/>
</dbReference>
<evidence type="ECO:0000259" key="2">
    <source>
        <dbReference type="Pfam" id="PF00501"/>
    </source>
</evidence>
<dbReference type="InterPro" id="IPR042099">
    <property type="entry name" value="ANL_N_sf"/>
</dbReference>
<evidence type="ECO:0000313" key="4">
    <source>
        <dbReference type="EMBL" id="QOY60286.1"/>
    </source>
</evidence>
<evidence type="ECO:0000256" key="1">
    <source>
        <dbReference type="SAM" id="MobiDB-lite"/>
    </source>
</evidence>
<dbReference type="EMBL" id="CP063767">
    <property type="protein sequence ID" value="QOY60286.1"/>
    <property type="molecule type" value="Genomic_DNA"/>
</dbReference>
<keyword evidence="5" id="KW-1185">Reference proteome</keyword>
<dbReference type="Gene3D" id="3.30.300.30">
    <property type="match status" value="1"/>
</dbReference>
<dbReference type="Proteomes" id="UP000593735">
    <property type="component" value="Chromosome"/>
</dbReference>
<protein>
    <submittedName>
        <fullName evidence="4">Amino acid adenylation domain-containing protein</fullName>
    </submittedName>
</protein>
<dbReference type="InterPro" id="IPR025110">
    <property type="entry name" value="AMP-bd_C"/>
</dbReference>
<dbReference type="Gene3D" id="3.40.50.12780">
    <property type="entry name" value="N-terminal domain of ligase-like"/>
    <property type="match status" value="1"/>
</dbReference>
<sequence>MSEKNALLAAIEKTARERPETVCYRARGAAPTTYGTLWSQATALASALADRVPGQGPVIVLGHKEALTVAAFLGCLMSGHAYAPVDVELPTARVRDIASQIPHATLLATCDVPRGLADLLPTARLLDARALVRAAASQEAPLVPCPRERWVTGDQTQYVIFTSGSTGRPKGIEVTAANVANFTSWLTTFPVVADGGRVFLDQAHYSFDLSVYELAGALATGGCLHAVGPDLAGDFPALFSDLATSGIEVWVSTPSFVDLCLADKSFDARLLPRARLFLFCGEVLHHTTVRALRERFPEALVTNTYGPTESTVAVTYAPVTDAELADPTPLSVGRPRPGTELRITDPQTGAPVPEGATGEIVICGDTVARGYYESPQKTAAAFFDATLVDGTPTRAYRTGDLGHLDERGMLYCEGRLDALVKLNGYRIEPGEVEGALEAVEGVAQAAVVPRVRAGRTDSLVAFVTCEPGGAAALAGTAEPSEFEVARALKELLAATLPAYMVPRRIRVVDALPLTANEKVDRAALAASVVRRR</sequence>
<dbReference type="InterPro" id="IPR020845">
    <property type="entry name" value="AMP-binding_CS"/>
</dbReference>
<dbReference type="InterPro" id="IPR045851">
    <property type="entry name" value="AMP-bd_C_sf"/>
</dbReference>
<dbReference type="GO" id="GO:0043041">
    <property type="term" value="P:amino acid activation for nonribosomal peptide biosynthetic process"/>
    <property type="evidence" value="ECO:0007669"/>
    <property type="project" value="TreeGrafter"/>
</dbReference>
<evidence type="ECO:0000259" key="3">
    <source>
        <dbReference type="Pfam" id="PF13193"/>
    </source>
</evidence>
<reference evidence="4 5" key="1">
    <citation type="submission" date="2020-10" db="EMBL/GenBank/DDBJ databases">
        <title>Olsenella immobilis sp.nov., isolated from the mud in a fermentation cellar used for the production of Chinese strong-flavoured liquor.</title>
        <authorList>
            <person name="Lu L."/>
        </authorList>
    </citation>
    <scope>NUCLEOTIDE SEQUENCE [LARGE SCALE GENOMIC DNA]</scope>
    <source>
        <strain evidence="4 5">LZLJ-2</strain>
    </source>
</reference>
<proteinExistence type="predicted"/>
<dbReference type="PROSITE" id="PS00455">
    <property type="entry name" value="AMP_BINDING"/>
    <property type="match status" value="1"/>
</dbReference>
<evidence type="ECO:0000313" key="5">
    <source>
        <dbReference type="Proteomes" id="UP000593735"/>
    </source>
</evidence>
<dbReference type="SUPFAM" id="SSF56801">
    <property type="entry name" value="Acetyl-CoA synthetase-like"/>
    <property type="match status" value="1"/>
</dbReference>
<dbReference type="PANTHER" id="PTHR45527">
    <property type="entry name" value="NONRIBOSOMAL PEPTIDE SYNTHETASE"/>
    <property type="match status" value="1"/>
</dbReference>
<dbReference type="InterPro" id="IPR000873">
    <property type="entry name" value="AMP-dep_synth/lig_dom"/>
</dbReference>
<gene>
    <name evidence="4" type="ORF">INP52_07685</name>
</gene>
<dbReference type="InterPro" id="IPR010071">
    <property type="entry name" value="AA_adenyl_dom"/>
</dbReference>
<dbReference type="AlphaFoldDB" id="A0A7S7RTJ7"/>
<accession>A0A7S7RTJ7</accession>
<name>A0A7S7RTJ7_9ACTN</name>
<feature type="domain" description="AMP-binding enzyme C-terminal" evidence="3">
    <location>
        <begin position="431"/>
        <end position="518"/>
    </location>
</feature>
<dbReference type="GO" id="GO:0044550">
    <property type="term" value="P:secondary metabolite biosynthetic process"/>
    <property type="evidence" value="ECO:0007669"/>
    <property type="project" value="TreeGrafter"/>
</dbReference>
<dbReference type="Pfam" id="PF00501">
    <property type="entry name" value="AMP-binding"/>
    <property type="match status" value="1"/>
</dbReference>
<dbReference type="NCBIfam" id="TIGR01733">
    <property type="entry name" value="AA-adenyl-dom"/>
    <property type="match status" value="1"/>
</dbReference>
<dbReference type="GO" id="GO:0005737">
    <property type="term" value="C:cytoplasm"/>
    <property type="evidence" value="ECO:0007669"/>
    <property type="project" value="TreeGrafter"/>
</dbReference>